<dbReference type="SUPFAM" id="SSF52833">
    <property type="entry name" value="Thioredoxin-like"/>
    <property type="match status" value="1"/>
</dbReference>
<reference evidence="3 4" key="1">
    <citation type="submission" date="2020-11" db="EMBL/GenBank/DDBJ databases">
        <authorList>
            <person name="Lassalle F."/>
        </authorList>
    </citation>
    <scope>NUCLEOTIDE SEQUENCE [LARGE SCALE GENOMIC DNA]</scope>
    <source>
        <strain evidence="3 4">JC140</strain>
    </source>
</reference>
<feature type="domain" description="GST C-terminal" evidence="2">
    <location>
        <begin position="88"/>
        <end position="236"/>
    </location>
</feature>
<organism evidence="3 4">
    <name type="scientific">Pseudorhizobium endolithicum</name>
    <dbReference type="NCBI Taxonomy" id="1191678"/>
    <lineage>
        <taxon>Bacteria</taxon>
        <taxon>Pseudomonadati</taxon>
        <taxon>Pseudomonadota</taxon>
        <taxon>Alphaproteobacteria</taxon>
        <taxon>Hyphomicrobiales</taxon>
        <taxon>Rhizobiaceae</taxon>
        <taxon>Rhizobium/Agrobacterium group</taxon>
        <taxon>Pseudorhizobium</taxon>
    </lineage>
</organism>
<dbReference type="Gene3D" id="1.20.1050.10">
    <property type="match status" value="1"/>
</dbReference>
<comment type="caution">
    <text evidence="3">The sequence shown here is derived from an EMBL/GenBank/DDBJ whole genome shotgun (WGS) entry which is preliminary data.</text>
</comment>
<sequence length="240" mass="27209">MTYELYYWDGIQGRGAFVRLVLEDAGASYRDVAREPGGTEKMTAFLEGKHGHQIPFAPPFLKDGDRVISHVANILRHLGPKLNLAPAGEDARSFAHGLQLTIADFVTEIHDTHHPLGMDAYYEDQKDEAKMRSRRFIQSRLPKFMGYFEKILSASPTGPTHLVGNETSYVDLSLFQVVEGLRYAFPNAMRDVETDWPAVAALAEAVKKRPNIWAYLQSDRRPAFNESGIFRHYPELDLDR</sequence>
<evidence type="ECO:0000259" key="1">
    <source>
        <dbReference type="PROSITE" id="PS50404"/>
    </source>
</evidence>
<dbReference type="CDD" id="cd03192">
    <property type="entry name" value="GST_C_Sigma_like"/>
    <property type="match status" value="1"/>
</dbReference>
<protein>
    <submittedName>
        <fullName evidence="3">Glutathione S-transferase</fullName>
    </submittedName>
</protein>
<evidence type="ECO:0000313" key="4">
    <source>
        <dbReference type="Proteomes" id="UP000606921"/>
    </source>
</evidence>
<dbReference type="SUPFAM" id="SSF47616">
    <property type="entry name" value="GST C-terminal domain-like"/>
    <property type="match status" value="1"/>
</dbReference>
<dbReference type="PANTHER" id="PTHR11571:SF263">
    <property type="entry name" value="GLUTATHIONE S-TRANSFERASE"/>
    <property type="match status" value="1"/>
</dbReference>
<dbReference type="InterPro" id="IPR050213">
    <property type="entry name" value="GST_superfamily"/>
</dbReference>
<proteinExistence type="predicted"/>
<dbReference type="InterPro" id="IPR004046">
    <property type="entry name" value="GST_C"/>
</dbReference>
<name>A0ABN7JNA8_9HYPH</name>
<dbReference type="Proteomes" id="UP000606921">
    <property type="component" value="Unassembled WGS sequence"/>
</dbReference>
<dbReference type="InterPro" id="IPR036282">
    <property type="entry name" value="Glutathione-S-Trfase_C_sf"/>
</dbReference>
<dbReference type="InterPro" id="IPR036249">
    <property type="entry name" value="Thioredoxin-like_sf"/>
</dbReference>
<dbReference type="CDD" id="cd03039">
    <property type="entry name" value="GST_N_Sigma_like"/>
    <property type="match status" value="1"/>
</dbReference>
<feature type="domain" description="GST N-terminal" evidence="1">
    <location>
        <begin position="1"/>
        <end position="86"/>
    </location>
</feature>
<dbReference type="PANTHER" id="PTHR11571">
    <property type="entry name" value="GLUTATHIONE S-TRANSFERASE"/>
    <property type="match status" value="1"/>
</dbReference>
<evidence type="ECO:0000313" key="3">
    <source>
        <dbReference type="EMBL" id="CAD7039627.1"/>
    </source>
</evidence>
<dbReference type="Pfam" id="PF14497">
    <property type="entry name" value="GST_C_3"/>
    <property type="match status" value="1"/>
</dbReference>
<accession>A0ABN7JNA8</accession>
<dbReference type="EMBL" id="CABFWF030000012">
    <property type="protein sequence ID" value="CAD7039627.1"/>
    <property type="molecule type" value="Genomic_DNA"/>
</dbReference>
<dbReference type="PROSITE" id="PS50404">
    <property type="entry name" value="GST_NTER"/>
    <property type="match status" value="1"/>
</dbReference>
<dbReference type="Gene3D" id="3.40.30.10">
    <property type="entry name" value="Glutaredoxin"/>
    <property type="match status" value="1"/>
</dbReference>
<dbReference type="PROSITE" id="PS50405">
    <property type="entry name" value="GST_CTER"/>
    <property type="match status" value="1"/>
</dbReference>
<dbReference type="RefSeq" id="WP_142592806.1">
    <property type="nucleotide sequence ID" value="NZ_CABFWF030000012.1"/>
</dbReference>
<dbReference type="InterPro" id="IPR004045">
    <property type="entry name" value="Glutathione_S-Trfase_N"/>
</dbReference>
<dbReference type="InterPro" id="IPR010987">
    <property type="entry name" value="Glutathione-S-Trfase_C-like"/>
</dbReference>
<evidence type="ECO:0000259" key="2">
    <source>
        <dbReference type="PROSITE" id="PS50405"/>
    </source>
</evidence>
<gene>
    <name evidence="3" type="ORF">REJC140_00774</name>
</gene>
<keyword evidence="4" id="KW-1185">Reference proteome</keyword>